<dbReference type="GO" id="GO:0016020">
    <property type="term" value="C:membrane"/>
    <property type="evidence" value="ECO:0007669"/>
    <property type="project" value="UniProtKB-SubCell"/>
</dbReference>
<dbReference type="PANTHER" id="PTHR15549">
    <property type="entry name" value="PAIRED IMMUNOGLOBULIN-LIKE TYPE 2 RECEPTOR"/>
    <property type="match status" value="1"/>
</dbReference>
<keyword evidence="2 6" id="KW-0812">Transmembrane</keyword>
<evidence type="ECO:0000313" key="8">
    <source>
        <dbReference type="Proteomes" id="UP000799424"/>
    </source>
</evidence>
<keyword evidence="3 6" id="KW-1133">Transmembrane helix</keyword>
<proteinExistence type="predicted"/>
<feature type="compositionally biased region" description="Low complexity" evidence="5">
    <location>
        <begin position="84"/>
        <end position="114"/>
    </location>
</feature>
<evidence type="ECO:0000313" key="7">
    <source>
        <dbReference type="EMBL" id="KAF2831670.1"/>
    </source>
</evidence>
<gene>
    <name evidence="7" type="ORF">CC86DRAFT_378466</name>
</gene>
<sequence length="227" mass="22679">MSTNGSLTRLLAATNSLGVVTGQPPLATSLPQMVSAISSIAFAIPSSAIPGGVISSVLGRPSPVQFSGLSSIVGPASSAIPGVASRPSTLSTSTTPTNPASSATSAPSTGGSSGPSAGLIAGAVIGSVAVLALIGIFTLLLLRHRKKTSNKSKPAETIPEHVAGGEKYVVHDGGMMYKPEMETHANAWELPAQGPGHQGGTGPYEMPGTTPQYPQHGGKGLPSELPR</sequence>
<organism evidence="7 8">
    <name type="scientific">Ophiobolus disseminans</name>
    <dbReference type="NCBI Taxonomy" id="1469910"/>
    <lineage>
        <taxon>Eukaryota</taxon>
        <taxon>Fungi</taxon>
        <taxon>Dikarya</taxon>
        <taxon>Ascomycota</taxon>
        <taxon>Pezizomycotina</taxon>
        <taxon>Dothideomycetes</taxon>
        <taxon>Pleosporomycetidae</taxon>
        <taxon>Pleosporales</taxon>
        <taxon>Pleosporineae</taxon>
        <taxon>Phaeosphaeriaceae</taxon>
        <taxon>Ophiobolus</taxon>
    </lineage>
</organism>
<evidence type="ECO:0000256" key="6">
    <source>
        <dbReference type="SAM" id="Phobius"/>
    </source>
</evidence>
<dbReference type="InterPro" id="IPR051694">
    <property type="entry name" value="Immunoregulatory_rcpt-like"/>
</dbReference>
<evidence type="ECO:0000256" key="3">
    <source>
        <dbReference type="ARBA" id="ARBA00022989"/>
    </source>
</evidence>
<reference evidence="7" key="1">
    <citation type="journal article" date="2020" name="Stud. Mycol.">
        <title>101 Dothideomycetes genomes: a test case for predicting lifestyles and emergence of pathogens.</title>
        <authorList>
            <person name="Haridas S."/>
            <person name="Albert R."/>
            <person name="Binder M."/>
            <person name="Bloem J."/>
            <person name="Labutti K."/>
            <person name="Salamov A."/>
            <person name="Andreopoulos B."/>
            <person name="Baker S."/>
            <person name="Barry K."/>
            <person name="Bills G."/>
            <person name="Bluhm B."/>
            <person name="Cannon C."/>
            <person name="Castanera R."/>
            <person name="Culley D."/>
            <person name="Daum C."/>
            <person name="Ezra D."/>
            <person name="Gonzalez J."/>
            <person name="Henrissat B."/>
            <person name="Kuo A."/>
            <person name="Liang C."/>
            <person name="Lipzen A."/>
            <person name="Lutzoni F."/>
            <person name="Magnuson J."/>
            <person name="Mondo S."/>
            <person name="Nolan M."/>
            <person name="Ohm R."/>
            <person name="Pangilinan J."/>
            <person name="Park H.-J."/>
            <person name="Ramirez L."/>
            <person name="Alfaro M."/>
            <person name="Sun H."/>
            <person name="Tritt A."/>
            <person name="Yoshinaga Y."/>
            <person name="Zwiers L.-H."/>
            <person name="Turgeon B."/>
            <person name="Goodwin S."/>
            <person name="Spatafora J."/>
            <person name="Crous P."/>
            <person name="Grigoriev I."/>
        </authorList>
    </citation>
    <scope>NUCLEOTIDE SEQUENCE</scope>
    <source>
        <strain evidence="7">CBS 113818</strain>
    </source>
</reference>
<evidence type="ECO:0000256" key="4">
    <source>
        <dbReference type="ARBA" id="ARBA00023136"/>
    </source>
</evidence>
<dbReference type="Proteomes" id="UP000799424">
    <property type="component" value="Unassembled WGS sequence"/>
</dbReference>
<dbReference type="CDD" id="cd12087">
    <property type="entry name" value="TM_EGFR-like"/>
    <property type="match status" value="1"/>
</dbReference>
<accession>A0A6A7AED2</accession>
<protein>
    <recommendedName>
        <fullName evidence="9">Mid2 domain-containing protein</fullName>
    </recommendedName>
</protein>
<feature type="transmembrane region" description="Helical" evidence="6">
    <location>
        <begin position="117"/>
        <end position="142"/>
    </location>
</feature>
<keyword evidence="4 6" id="KW-0472">Membrane</keyword>
<name>A0A6A7AED2_9PLEO</name>
<dbReference type="OrthoDB" id="3788246at2759"/>
<feature type="region of interest" description="Disordered" evidence="5">
    <location>
        <begin position="83"/>
        <end position="114"/>
    </location>
</feature>
<evidence type="ECO:0000256" key="5">
    <source>
        <dbReference type="SAM" id="MobiDB-lite"/>
    </source>
</evidence>
<dbReference type="AlphaFoldDB" id="A0A6A7AED2"/>
<evidence type="ECO:0000256" key="1">
    <source>
        <dbReference type="ARBA" id="ARBA00004167"/>
    </source>
</evidence>
<evidence type="ECO:0008006" key="9">
    <source>
        <dbReference type="Google" id="ProtNLM"/>
    </source>
</evidence>
<dbReference type="GO" id="GO:0071944">
    <property type="term" value="C:cell periphery"/>
    <property type="evidence" value="ECO:0007669"/>
    <property type="project" value="UniProtKB-ARBA"/>
</dbReference>
<dbReference type="EMBL" id="MU006218">
    <property type="protein sequence ID" value="KAF2831670.1"/>
    <property type="molecule type" value="Genomic_DNA"/>
</dbReference>
<feature type="region of interest" description="Disordered" evidence="5">
    <location>
        <begin position="191"/>
        <end position="227"/>
    </location>
</feature>
<evidence type="ECO:0000256" key="2">
    <source>
        <dbReference type="ARBA" id="ARBA00022692"/>
    </source>
</evidence>
<keyword evidence="8" id="KW-1185">Reference proteome</keyword>
<comment type="subcellular location">
    <subcellularLocation>
        <location evidence="1">Membrane</location>
        <topology evidence="1">Single-pass membrane protein</topology>
    </subcellularLocation>
</comment>